<keyword evidence="15 17" id="KW-0961">Cell wall biogenesis/degradation</keyword>
<dbReference type="InterPro" id="IPR016169">
    <property type="entry name" value="FAD-bd_PCMH_sub2"/>
</dbReference>
<keyword evidence="6 17" id="KW-0963">Cytoplasm</keyword>
<dbReference type="Pfam" id="PF01565">
    <property type="entry name" value="FAD_binding_4"/>
    <property type="match status" value="1"/>
</dbReference>
<comment type="pathway">
    <text evidence="4 17">Cell wall biogenesis; peptidoglycan biosynthesis.</text>
</comment>
<dbReference type="Gene3D" id="3.30.43.10">
    <property type="entry name" value="Uridine Diphospho-n-acetylenolpyruvylglucosamine Reductase, domain 2"/>
    <property type="match status" value="1"/>
</dbReference>
<dbReference type="GO" id="GO:0071555">
    <property type="term" value="P:cell wall organization"/>
    <property type="evidence" value="ECO:0007669"/>
    <property type="project" value="UniProtKB-KW"/>
</dbReference>
<dbReference type="NCBIfam" id="TIGR00179">
    <property type="entry name" value="murB"/>
    <property type="match status" value="1"/>
</dbReference>
<evidence type="ECO:0000256" key="14">
    <source>
        <dbReference type="ARBA" id="ARBA00023306"/>
    </source>
</evidence>
<feature type="active site" evidence="17">
    <location>
        <position position="172"/>
    </location>
</feature>
<evidence type="ECO:0000256" key="5">
    <source>
        <dbReference type="ARBA" id="ARBA00010485"/>
    </source>
</evidence>
<keyword evidence="11 17" id="KW-0133">Cell shape</keyword>
<dbReference type="NCBIfam" id="NF010478">
    <property type="entry name" value="PRK13903.1"/>
    <property type="match status" value="1"/>
</dbReference>
<dbReference type="InterPro" id="IPR011601">
    <property type="entry name" value="MurB_C"/>
</dbReference>
<comment type="subcellular location">
    <subcellularLocation>
        <location evidence="3 17">Cytoplasm</location>
    </subcellularLocation>
</comment>
<dbReference type="GO" id="GO:0071949">
    <property type="term" value="F:FAD binding"/>
    <property type="evidence" value="ECO:0007669"/>
    <property type="project" value="InterPro"/>
</dbReference>
<keyword evidence="8 17" id="KW-0285">Flavoprotein</keyword>
<dbReference type="HAMAP" id="MF_00037">
    <property type="entry name" value="MurB"/>
    <property type="match status" value="1"/>
</dbReference>
<proteinExistence type="inferred from homology"/>
<dbReference type="GO" id="GO:0009252">
    <property type="term" value="P:peptidoglycan biosynthetic process"/>
    <property type="evidence" value="ECO:0007669"/>
    <property type="project" value="UniProtKB-UniRule"/>
</dbReference>
<keyword evidence="12 17" id="KW-0573">Peptidoglycan synthesis</keyword>
<dbReference type="PROSITE" id="PS51387">
    <property type="entry name" value="FAD_PCMH"/>
    <property type="match status" value="1"/>
</dbReference>
<gene>
    <name evidence="17 19" type="primary">murB</name>
    <name evidence="19" type="ORF">GTS_11250</name>
</gene>
<dbReference type="Gene3D" id="3.90.78.10">
    <property type="entry name" value="UDP-N-acetylenolpyruvoylglucosamine reductase, C-terminal domain"/>
    <property type="match status" value="1"/>
</dbReference>
<dbReference type="InterPro" id="IPR003170">
    <property type="entry name" value="MurB"/>
</dbReference>
<evidence type="ECO:0000256" key="3">
    <source>
        <dbReference type="ARBA" id="ARBA00004496"/>
    </source>
</evidence>
<dbReference type="Gene3D" id="3.30.465.10">
    <property type="match status" value="1"/>
</dbReference>
<evidence type="ECO:0000256" key="9">
    <source>
        <dbReference type="ARBA" id="ARBA00022827"/>
    </source>
</evidence>
<name>A0A4D4J338_9PSEU</name>
<dbReference type="InterPro" id="IPR016167">
    <property type="entry name" value="FAD-bd_PCMH_sub1"/>
</dbReference>
<dbReference type="EC" id="1.3.1.98" evidence="17"/>
<keyword evidence="14 17" id="KW-0131">Cell cycle</keyword>
<evidence type="ECO:0000256" key="7">
    <source>
        <dbReference type="ARBA" id="ARBA00022618"/>
    </source>
</evidence>
<dbReference type="UniPathway" id="UPA00219"/>
<evidence type="ECO:0000256" key="6">
    <source>
        <dbReference type="ARBA" id="ARBA00022490"/>
    </source>
</evidence>
<evidence type="ECO:0000313" key="20">
    <source>
        <dbReference type="Proteomes" id="UP000298860"/>
    </source>
</evidence>
<dbReference type="Pfam" id="PF02873">
    <property type="entry name" value="MurB_C"/>
    <property type="match status" value="1"/>
</dbReference>
<dbReference type="SUPFAM" id="SSF56194">
    <property type="entry name" value="Uridine diphospho-N-Acetylenolpyruvylglucosamine reductase, MurB, C-terminal domain"/>
    <property type="match status" value="1"/>
</dbReference>
<feature type="active site" description="Proton donor" evidence="17">
    <location>
        <position position="249"/>
    </location>
</feature>
<dbReference type="OrthoDB" id="9804753at2"/>
<keyword evidence="9 17" id="KW-0274">FAD</keyword>
<dbReference type="SUPFAM" id="SSF56176">
    <property type="entry name" value="FAD-binding/transporter-associated domain-like"/>
    <property type="match status" value="1"/>
</dbReference>
<evidence type="ECO:0000256" key="15">
    <source>
        <dbReference type="ARBA" id="ARBA00023316"/>
    </source>
</evidence>
<protein>
    <recommendedName>
        <fullName evidence="17">UDP-N-acetylenolpyruvoylglucosamine reductase</fullName>
        <ecNumber evidence="17">1.3.1.98</ecNumber>
    </recommendedName>
    <alternativeName>
        <fullName evidence="17">UDP-N-acetylmuramate dehydrogenase</fullName>
    </alternativeName>
</protein>
<dbReference type="GO" id="GO:0005829">
    <property type="term" value="C:cytosol"/>
    <property type="evidence" value="ECO:0007669"/>
    <property type="project" value="TreeGrafter"/>
</dbReference>
<accession>A0A4D4J338</accession>
<dbReference type="InterPro" id="IPR006094">
    <property type="entry name" value="Oxid_FAD_bind_N"/>
</dbReference>
<evidence type="ECO:0000256" key="8">
    <source>
        <dbReference type="ARBA" id="ARBA00022630"/>
    </source>
</evidence>
<evidence type="ECO:0000256" key="12">
    <source>
        <dbReference type="ARBA" id="ARBA00022984"/>
    </source>
</evidence>
<dbReference type="Proteomes" id="UP000298860">
    <property type="component" value="Unassembled WGS sequence"/>
</dbReference>
<keyword evidence="10 17" id="KW-0521">NADP</keyword>
<dbReference type="InterPro" id="IPR036635">
    <property type="entry name" value="MurB_C_sf"/>
</dbReference>
<sequence>MSTPLSSAEVRASVPLAGFTTLRLGGPAARLASVTTAGDLVDAVRGADAAGESLLVLGGGSNLVIADEGFAGTVVRIATAGRRFDRLGDGVVQLTVEAGEDWDAVVADAVHHGLGGLECLSGIPGLVGATPVQNVGAYGVEVSDLLVSVDLLDRRTGRVTTAAAAELGLGYRTSVLKGTDSAVVLRVRFALADGGMSAPIRYAELARVLGVEPGERVPAEAARGAVLELRRGKGMVLDPADHDTWSAGSFFTNPVIGEDEFDVVRGRVAERLGADVPVPIYPAGDGLVKLSAAWLIERAGFRRGHHGPGGRVALSNRHTLALTNRGGARTADLLALAREVRDGVRDAFGVELSPEPVLVGCAL</sequence>
<evidence type="ECO:0000256" key="17">
    <source>
        <dbReference type="HAMAP-Rule" id="MF_00037"/>
    </source>
</evidence>
<evidence type="ECO:0000256" key="1">
    <source>
        <dbReference type="ARBA" id="ARBA00001974"/>
    </source>
</evidence>
<comment type="cofactor">
    <cofactor evidence="1 17">
        <name>FAD</name>
        <dbReference type="ChEBI" id="CHEBI:57692"/>
    </cofactor>
</comment>
<dbReference type="InterPro" id="IPR016166">
    <property type="entry name" value="FAD-bd_PCMH"/>
</dbReference>
<evidence type="ECO:0000256" key="16">
    <source>
        <dbReference type="ARBA" id="ARBA00048914"/>
    </source>
</evidence>
<comment type="catalytic activity">
    <reaction evidence="16 17">
        <text>UDP-N-acetyl-alpha-D-muramate + NADP(+) = UDP-N-acetyl-3-O-(1-carboxyvinyl)-alpha-D-glucosamine + NADPH + H(+)</text>
        <dbReference type="Rhea" id="RHEA:12248"/>
        <dbReference type="ChEBI" id="CHEBI:15378"/>
        <dbReference type="ChEBI" id="CHEBI:57783"/>
        <dbReference type="ChEBI" id="CHEBI:58349"/>
        <dbReference type="ChEBI" id="CHEBI:68483"/>
        <dbReference type="ChEBI" id="CHEBI:70757"/>
        <dbReference type="EC" id="1.3.1.98"/>
    </reaction>
</comment>
<organism evidence="19 20">
    <name type="scientific">Gandjariella thermophila</name>
    <dbReference type="NCBI Taxonomy" id="1931992"/>
    <lineage>
        <taxon>Bacteria</taxon>
        <taxon>Bacillati</taxon>
        <taxon>Actinomycetota</taxon>
        <taxon>Actinomycetes</taxon>
        <taxon>Pseudonocardiales</taxon>
        <taxon>Pseudonocardiaceae</taxon>
        <taxon>Gandjariella</taxon>
    </lineage>
</organism>
<dbReference type="GO" id="GO:0008762">
    <property type="term" value="F:UDP-N-acetylmuramate dehydrogenase activity"/>
    <property type="evidence" value="ECO:0007669"/>
    <property type="project" value="UniProtKB-UniRule"/>
</dbReference>
<evidence type="ECO:0000256" key="2">
    <source>
        <dbReference type="ARBA" id="ARBA00003921"/>
    </source>
</evidence>
<feature type="domain" description="FAD-binding PCMH-type" evidence="18">
    <location>
        <begin position="24"/>
        <end position="194"/>
    </location>
</feature>
<dbReference type="GO" id="GO:0051301">
    <property type="term" value="P:cell division"/>
    <property type="evidence" value="ECO:0007669"/>
    <property type="project" value="UniProtKB-KW"/>
</dbReference>
<reference evidence="20" key="1">
    <citation type="submission" date="2019-04" db="EMBL/GenBank/DDBJ databases">
        <title>Draft genome sequence of Pseudonocardiaceae bacterium SL3-2-4.</title>
        <authorList>
            <person name="Ningsih F."/>
            <person name="Yokota A."/>
            <person name="Sakai Y."/>
            <person name="Nanatani K."/>
            <person name="Yabe S."/>
            <person name="Oetari A."/>
            <person name="Sjamsuridzal W."/>
        </authorList>
    </citation>
    <scope>NUCLEOTIDE SEQUENCE [LARGE SCALE GENOMIC DNA]</scope>
    <source>
        <strain evidence="20">SL3-2-4</strain>
    </source>
</reference>
<evidence type="ECO:0000256" key="11">
    <source>
        <dbReference type="ARBA" id="ARBA00022960"/>
    </source>
</evidence>
<dbReference type="PANTHER" id="PTHR21071:SF4">
    <property type="entry name" value="UDP-N-ACETYLENOLPYRUVOYLGLUCOSAMINE REDUCTASE"/>
    <property type="match status" value="1"/>
</dbReference>
<dbReference type="AlphaFoldDB" id="A0A4D4J338"/>
<evidence type="ECO:0000313" key="19">
    <source>
        <dbReference type="EMBL" id="GDY29492.1"/>
    </source>
</evidence>
<dbReference type="EMBL" id="BJFL01000003">
    <property type="protein sequence ID" value="GDY29492.1"/>
    <property type="molecule type" value="Genomic_DNA"/>
</dbReference>
<comment type="function">
    <text evidence="2 17">Cell wall formation.</text>
</comment>
<keyword evidence="7 17" id="KW-0132">Cell division</keyword>
<keyword evidence="13 17" id="KW-0560">Oxidoreductase</keyword>
<evidence type="ECO:0000256" key="13">
    <source>
        <dbReference type="ARBA" id="ARBA00023002"/>
    </source>
</evidence>
<feature type="active site" evidence="17">
    <location>
        <position position="355"/>
    </location>
</feature>
<evidence type="ECO:0000259" key="18">
    <source>
        <dbReference type="PROSITE" id="PS51387"/>
    </source>
</evidence>
<keyword evidence="20" id="KW-1185">Reference proteome</keyword>
<comment type="similarity">
    <text evidence="5 17">Belongs to the MurB family.</text>
</comment>
<dbReference type="GO" id="GO:0008360">
    <property type="term" value="P:regulation of cell shape"/>
    <property type="evidence" value="ECO:0007669"/>
    <property type="project" value="UniProtKB-KW"/>
</dbReference>
<evidence type="ECO:0000256" key="10">
    <source>
        <dbReference type="ARBA" id="ARBA00022857"/>
    </source>
</evidence>
<dbReference type="InterPro" id="IPR036318">
    <property type="entry name" value="FAD-bd_PCMH-like_sf"/>
</dbReference>
<evidence type="ECO:0000256" key="4">
    <source>
        <dbReference type="ARBA" id="ARBA00004752"/>
    </source>
</evidence>
<comment type="caution">
    <text evidence="19">The sequence shown here is derived from an EMBL/GenBank/DDBJ whole genome shotgun (WGS) entry which is preliminary data.</text>
</comment>
<dbReference type="PANTHER" id="PTHR21071">
    <property type="entry name" value="UDP-N-ACETYLENOLPYRUVOYLGLUCOSAMINE REDUCTASE"/>
    <property type="match status" value="1"/>
</dbReference>
<dbReference type="RefSeq" id="WP_137812643.1">
    <property type="nucleotide sequence ID" value="NZ_BJFL01000003.1"/>
</dbReference>